<accession>A0A0C3QDI2</accession>
<name>A0A0C3QDI2_9AGAM</name>
<reference evidence="1 2" key="1">
    <citation type="submission" date="2014-04" db="EMBL/GenBank/DDBJ databases">
        <authorList>
            <consortium name="DOE Joint Genome Institute"/>
            <person name="Kuo A."/>
            <person name="Girlanda M."/>
            <person name="Perotto S."/>
            <person name="Kohler A."/>
            <person name="Nagy L.G."/>
            <person name="Floudas D."/>
            <person name="Copeland A."/>
            <person name="Barry K.W."/>
            <person name="Cichocki N."/>
            <person name="Veneault-Fourrey C."/>
            <person name="LaButti K."/>
            <person name="Lindquist E.A."/>
            <person name="Lipzen A."/>
            <person name="Lundell T."/>
            <person name="Morin E."/>
            <person name="Murat C."/>
            <person name="Sun H."/>
            <person name="Tunlid A."/>
            <person name="Henrissat B."/>
            <person name="Grigoriev I.V."/>
            <person name="Hibbett D.S."/>
            <person name="Martin F."/>
            <person name="Nordberg H.P."/>
            <person name="Cantor M.N."/>
            <person name="Hua S.X."/>
        </authorList>
    </citation>
    <scope>NUCLEOTIDE SEQUENCE [LARGE SCALE GENOMIC DNA]</scope>
    <source>
        <strain evidence="1 2">MUT 4182</strain>
    </source>
</reference>
<dbReference type="AlphaFoldDB" id="A0A0C3QDI2"/>
<proteinExistence type="predicted"/>
<gene>
    <name evidence="1" type="ORF">M407DRAFT_21803</name>
</gene>
<dbReference type="HOGENOM" id="CLU_045027_0_0_1"/>
<dbReference type="EMBL" id="KN822987">
    <property type="protein sequence ID" value="KIO29060.1"/>
    <property type="molecule type" value="Genomic_DNA"/>
</dbReference>
<protein>
    <recommendedName>
        <fullName evidence="3">F-box domain-containing protein</fullName>
    </recommendedName>
</protein>
<evidence type="ECO:0008006" key="3">
    <source>
        <dbReference type="Google" id="ProtNLM"/>
    </source>
</evidence>
<reference evidence="2" key="2">
    <citation type="submission" date="2015-01" db="EMBL/GenBank/DDBJ databases">
        <title>Evolutionary Origins and Diversification of the Mycorrhizal Mutualists.</title>
        <authorList>
            <consortium name="DOE Joint Genome Institute"/>
            <consortium name="Mycorrhizal Genomics Consortium"/>
            <person name="Kohler A."/>
            <person name="Kuo A."/>
            <person name="Nagy L.G."/>
            <person name="Floudas D."/>
            <person name="Copeland A."/>
            <person name="Barry K.W."/>
            <person name="Cichocki N."/>
            <person name="Veneault-Fourrey C."/>
            <person name="LaButti K."/>
            <person name="Lindquist E.A."/>
            <person name="Lipzen A."/>
            <person name="Lundell T."/>
            <person name="Morin E."/>
            <person name="Murat C."/>
            <person name="Riley R."/>
            <person name="Ohm R."/>
            <person name="Sun H."/>
            <person name="Tunlid A."/>
            <person name="Henrissat B."/>
            <person name="Grigoriev I.V."/>
            <person name="Hibbett D.S."/>
            <person name="Martin F."/>
        </authorList>
    </citation>
    <scope>NUCLEOTIDE SEQUENCE [LARGE SCALE GENOMIC DNA]</scope>
    <source>
        <strain evidence="2">MUT 4182</strain>
    </source>
</reference>
<keyword evidence="2" id="KW-1185">Reference proteome</keyword>
<dbReference type="Proteomes" id="UP000054248">
    <property type="component" value="Unassembled WGS sequence"/>
</dbReference>
<sequence>MFLEEDLMLERFVEEDSIYPASDPKAKTSTTRITSLVHSHIDTFISNIFDLYRLAGDTLATKTLSEIAFTEVAICDAVEVAIRQKRNNCMLFSRLDTDVIHSIFGIVLDVDQIHDPNFPLRELNVHRRQIHRMRRVSTAWNKFLLSSPRYWQVLNIKSSPSRMAVDLKRSGSAPLCIYCIRDLGPPVSDQLGLELVWCATRVQTLRSDDPDAYRLCKSLLRTRTSTLKTLQLMGLQTFGHVKPSIDPWRDHLVPSQIRHLTAVGWRPSSGAVWLMGLKELVLHDLSQLDAEILLVLSACVSLERLGIQYAGWIDVLEDVPGIPSTITLPCLQVMNLTFRSNDPGTSLTRKLVTPQLRRASLDVGASDLNHRRADYCQFMSQRVDSNSASIIITIGPTGNAGIVYETESRRFAFEVSSGEGQLQAYHDLVQEFQSLNKGPSLTVRSMESSYTIWPFLETLGDQNVRTIEVHFGGGEADGLLAALAAPSDLAKLVTGTNTNLSFESLKSMVIHDANLDPAWLTVLAEAWQRHRRESKQWEVDLVRCSVGATQLTEAVERLADIGVTLRCFDPEELWF</sequence>
<organism evidence="1 2">
    <name type="scientific">Tulasnella calospora MUT 4182</name>
    <dbReference type="NCBI Taxonomy" id="1051891"/>
    <lineage>
        <taxon>Eukaryota</taxon>
        <taxon>Fungi</taxon>
        <taxon>Dikarya</taxon>
        <taxon>Basidiomycota</taxon>
        <taxon>Agaricomycotina</taxon>
        <taxon>Agaricomycetes</taxon>
        <taxon>Cantharellales</taxon>
        <taxon>Tulasnellaceae</taxon>
        <taxon>Tulasnella</taxon>
    </lineage>
</organism>
<evidence type="ECO:0000313" key="2">
    <source>
        <dbReference type="Proteomes" id="UP000054248"/>
    </source>
</evidence>
<evidence type="ECO:0000313" key="1">
    <source>
        <dbReference type="EMBL" id="KIO29060.1"/>
    </source>
</evidence>